<evidence type="ECO:0000313" key="2">
    <source>
        <dbReference type="Proteomes" id="UP001155380"/>
    </source>
</evidence>
<dbReference type="PANTHER" id="PTHR43883:SF1">
    <property type="entry name" value="GLUCONOKINASE"/>
    <property type="match status" value="1"/>
</dbReference>
<accession>A0AAJ1C142</accession>
<organism evidence="1 2">
    <name type="scientific">Ciceribacter sichuanensis</name>
    <dbReference type="NCBI Taxonomy" id="2949647"/>
    <lineage>
        <taxon>Bacteria</taxon>
        <taxon>Pseudomonadati</taxon>
        <taxon>Pseudomonadota</taxon>
        <taxon>Alphaproteobacteria</taxon>
        <taxon>Hyphomicrobiales</taxon>
        <taxon>Rhizobiaceae</taxon>
        <taxon>Ciceribacter</taxon>
    </lineage>
</organism>
<dbReference type="InterPro" id="IPR052732">
    <property type="entry name" value="Cell-binding_unc_protein"/>
</dbReference>
<dbReference type="AlphaFoldDB" id="A0AAJ1C142"/>
<dbReference type="InterPro" id="IPR011009">
    <property type="entry name" value="Kinase-like_dom_sf"/>
</dbReference>
<dbReference type="Proteomes" id="UP001155380">
    <property type="component" value="Unassembled WGS sequence"/>
</dbReference>
<evidence type="ECO:0000313" key="1">
    <source>
        <dbReference type="EMBL" id="MCO5959893.1"/>
    </source>
</evidence>
<dbReference type="RefSeq" id="WP_250913727.1">
    <property type="nucleotide sequence ID" value="NZ_JAMXLX010000012.1"/>
</dbReference>
<reference evidence="1" key="1">
    <citation type="submission" date="2022-06" db="EMBL/GenBank/DDBJ databases">
        <authorList>
            <person name="Sun Q."/>
        </authorList>
    </citation>
    <scope>NUCLEOTIDE SEQUENCE</scope>
    <source>
        <strain evidence="1">S101</strain>
    </source>
</reference>
<dbReference type="PANTHER" id="PTHR43883">
    <property type="entry name" value="SLR0207 PROTEIN"/>
    <property type="match status" value="1"/>
</dbReference>
<proteinExistence type="predicted"/>
<evidence type="ECO:0008006" key="3">
    <source>
        <dbReference type="Google" id="ProtNLM"/>
    </source>
</evidence>
<sequence length="361" mass="40885">MTGINAVDRRLPHPTRKKTLMVASDCTIKDKVEFLTRPAAYPALPATVDIIETHMSWVFLAGSHVYKLKKPVVFPFLDFTNVMARRTNCEAEVRLNRRLAPDIYLGIEALTQEKDGSLRLGGAGVPVDWLVHMKRLPRDLMLDVMIMEKRLASNHLDALANTLGRFYRSAERPSTDPAVHLENLEQQQKWNRETLGDRAVPLDHALVERHLAEMDAARQRVAFLIEDRIRRKCYVDGHGDLRPQHVCFSDPIAIFDCLEFDDRLRFVDPFDEIAFLSLECDFLGAAWVGREILDRMSVRLADGAPPVLVDFYTAFRATLRARMALSHLARGAVPSSTPWVAKAGRYLDLAHAALVRIRVGI</sequence>
<dbReference type="EMBL" id="JAMXLX010000012">
    <property type="protein sequence ID" value="MCO5959893.1"/>
    <property type="molecule type" value="Genomic_DNA"/>
</dbReference>
<protein>
    <recommendedName>
        <fullName evidence="3">Aminoglycoside phosphotransferase domain-containing protein</fullName>
    </recommendedName>
</protein>
<name>A0AAJ1C142_9HYPH</name>
<gene>
    <name evidence="1" type="ORF">NBH21_24300</name>
</gene>
<comment type="caution">
    <text evidence="1">The sequence shown here is derived from an EMBL/GenBank/DDBJ whole genome shotgun (WGS) entry which is preliminary data.</text>
</comment>
<dbReference type="SUPFAM" id="SSF56112">
    <property type="entry name" value="Protein kinase-like (PK-like)"/>
    <property type="match status" value="1"/>
</dbReference>